<organism evidence="1 2">
    <name type="scientific">Archangium gephyra</name>
    <dbReference type="NCBI Taxonomy" id="48"/>
    <lineage>
        <taxon>Bacteria</taxon>
        <taxon>Pseudomonadati</taxon>
        <taxon>Myxococcota</taxon>
        <taxon>Myxococcia</taxon>
        <taxon>Myxococcales</taxon>
        <taxon>Cystobacterineae</taxon>
        <taxon>Archangiaceae</taxon>
        <taxon>Archangium</taxon>
    </lineage>
</organism>
<protein>
    <recommendedName>
        <fullName evidence="3">Lipoprotein</fullName>
    </recommendedName>
</protein>
<name>A0A2W5T6Q2_9BACT</name>
<dbReference type="PROSITE" id="PS51257">
    <property type="entry name" value="PROKAR_LIPOPROTEIN"/>
    <property type="match status" value="1"/>
</dbReference>
<evidence type="ECO:0000313" key="2">
    <source>
        <dbReference type="Proteomes" id="UP000249061"/>
    </source>
</evidence>
<dbReference type="Proteomes" id="UP000249061">
    <property type="component" value="Unassembled WGS sequence"/>
</dbReference>
<reference evidence="1 2" key="1">
    <citation type="submission" date="2017-08" db="EMBL/GenBank/DDBJ databases">
        <title>Infants hospitalized years apart are colonized by the same room-sourced microbial strains.</title>
        <authorList>
            <person name="Brooks B."/>
            <person name="Olm M.R."/>
            <person name="Firek B.A."/>
            <person name="Baker R."/>
            <person name="Thomas B.C."/>
            <person name="Morowitz M.J."/>
            <person name="Banfield J.F."/>
        </authorList>
    </citation>
    <scope>NUCLEOTIDE SEQUENCE [LARGE SCALE GENOMIC DNA]</scope>
    <source>
        <strain evidence="1">S2_003_000_R2_14</strain>
    </source>
</reference>
<dbReference type="EMBL" id="QFQP01000020">
    <property type="protein sequence ID" value="PZR09597.1"/>
    <property type="molecule type" value="Genomic_DNA"/>
</dbReference>
<evidence type="ECO:0000313" key="1">
    <source>
        <dbReference type="EMBL" id="PZR09597.1"/>
    </source>
</evidence>
<evidence type="ECO:0008006" key="3">
    <source>
        <dbReference type="Google" id="ProtNLM"/>
    </source>
</evidence>
<proteinExistence type="predicted"/>
<accession>A0A2W5T6Q2</accession>
<gene>
    <name evidence="1" type="ORF">DI536_21915</name>
</gene>
<sequence length="93" mass="10072">MNGTSKWIAGLAFLAGCATTVVFQVPLARADGPVLKRWEHWCQDVDGIPTNPQLVKAGEEGWELVSTTFRPPVVQNGNSVGGGATYLCFKRPR</sequence>
<dbReference type="AlphaFoldDB" id="A0A2W5T6Q2"/>
<comment type="caution">
    <text evidence="1">The sequence shown here is derived from an EMBL/GenBank/DDBJ whole genome shotgun (WGS) entry which is preliminary data.</text>
</comment>